<dbReference type="InterPro" id="IPR052893">
    <property type="entry name" value="TCS_response_regulator"/>
</dbReference>
<gene>
    <name evidence="3" type="ORF">HNQ59_001574</name>
</gene>
<dbReference type="GO" id="GO:0000160">
    <property type="term" value="P:phosphorelay signal transduction system"/>
    <property type="evidence" value="ECO:0007669"/>
    <property type="project" value="InterPro"/>
</dbReference>
<comment type="caution">
    <text evidence="3">The sequence shown here is derived from an EMBL/GenBank/DDBJ whole genome shotgun (WGS) entry which is preliminary data.</text>
</comment>
<organism evidence="3 4">
    <name type="scientific">Chitinivorax tropicus</name>
    <dbReference type="NCBI Taxonomy" id="714531"/>
    <lineage>
        <taxon>Bacteria</taxon>
        <taxon>Pseudomonadati</taxon>
        <taxon>Pseudomonadota</taxon>
        <taxon>Betaproteobacteria</taxon>
        <taxon>Chitinivorax</taxon>
    </lineage>
</organism>
<name>A0A840MP64_9PROT</name>
<reference evidence="3 4" key="1">
    <citation type="submission" date="2020-08" db="EMBL/GenBank/DDBJ databases">
        <title>Genomic Encyclopedia of Type Strains, Phase IV (KMG-IV): sequencing the most valuable type-strain genomes for metagenomic binning, comparative biology and taxonomic classification.</title>
        <authorList>
            <person name="Goeker M."/>
        </authorList>
    </citation>
    <scope>NUCLEOTIDE SEQUENCE [LARGE SCALE GENOMIC DNA]</scope>
    <source>
        <strain evidence="3 4">DSM 27165</strain>
    </source>
</reference>
<dbReference type="InterPro" id="IPR011006">
    <property type="entry name" value="CheY-like_superfamily"/>
</dbReference>
<dbReference type="Gene3D" id="3.40.50.2300">
    <property type="match status" value="1"/>
</dbReference>
<dbReference type="RefSeq" id="WP_184037340.1">
    <property type="nucleotide sequence ID" value="NZ_JACHHY010000008.1"/>
</dbReference>
<dbReference type="CDD" id="cd17557">
    <property type="entry name" value="REC_Rcp-like"/>
    <property type="match status" value="1"/>
</dbReference>
<feature type="domain" description="Response regulatory" evidence="2">
    <location>
        <begin position="8"/>
        <end position="130"/>
    </location>
</feature>
<dbReference type="AlphaFoldDB" id="A0A840MP64"/>
<dbReference type="PROSITE" id="PS50110">
    <property type="entry name" value="RESPONSE_REGULATORY"/>
    <property type="match status" value="1"/>
</dbReference>
<evidence type="ECO:0000259" key="2">
    <source>
        <dbReference type="PROSITE" id="PS50110"/>
    </source>
</evidence>
<dbReference type="InterPro" id="IPR001789">
    <property type="entry name" value="Sig_transdc_resp-reg_receiver"/>
</dbReference>
<keyword evidence="4" id="KW-1185">Reference proteome</keyword>
<feature type="modified residue" description="4-aspartylphosphate" evidence="1">
    <location>
        <position position="63"/>
    </location>
</feature>
<dbReference type="EMBL" id="JACHHY010000008">
    <property type="protein sequence ID" value="MBB5018286.1"/>
    <property type="molecule type" value="Genomic_DNA"/>
</dbReference>
<evidence type="ECO:0000256" key="1">
    <source>
        <dbReference type="PROSITE-ProRule" id="PRU00169"/>
    </source>
</evidence>
<dbReference type="Pfam" id="PF00072">
    <property type="entry name" value="Response_reg"/>
    <property type="match status" value="1"/>
</dbReference>
<keyword evidence="1" id="KW-0597">Phosphoprotein</keyword>
<dbReference type="SMART" id="SM00448">
    <property type="entry name" value="REC"/>
    <property type="match status" value="1"/>
</dbReference>
<dbReference type="PANTHER" id="PTHR44520:SF1">
    <property type="entry name" value="TWO-COMPONENT SYSTEM REGULATORY PROTEIN"/>
    <property type="match status" value="1"/>
</dbReference>
<evidence type="ECO:0000313" key="3">
    <source>
        <dbReference type="EMBL" id="MBB5018286.1"/>
    </source>
</evidence>
<dbReference type="Proteomes" id="UP000575898">
    <property type="component" value="Unassembled WGS sequence"/>
</dbReference>
<evidence type="ECO:0000313" key="4">
    <source>
        <dbReference type="Proteomes" id="UP000575898"/>
    </source>
</evidence>
<dbReference type="SUPFAM" id="SSF52172">
    <property type="entry name" value="CheY-like"/>
    <property type="match status" value="1"/>
</dbReference>
<accession>A0A840MP64</accession>
<sequence length="143" mass="16244">MSNFTQVEILLVEDNPTDAELTLHALQKSNLANRVLWLRDGAEALEHFFGAGHVTLPKLVLLDLKLPKVDGVEILRRLKSDIHTQAIPVVVLTSSAEERDVVDSYRLGVNSYIVKPVDFEIFVETVSRVGFYWMLVNREPRFV</sequence>
<protein>
    <submittedName>
        <fullName evidence="3">CheY-like chemotaxis protein</fullName>
    </submittedName>
</protein>
<proteinExistence type="predicted"/>
<dbReference type="PANTHER" id="PTHR44520">
    <property type="entry name" value="RESPONSE REGULATOR RCP1-RELATED"/>
    <property type="match status" value="1"/>
</dbReference>